<dbReference type="InterPro" id="IPR045087">
    <property type="entry name" value="Cu-oxidase_fam"/>
</dbReference>
<evidence type="ECO:0000259" key="8">
    <source>
        <dbReference type="Pfam" id="PF07732"/>
    </source>
</evidence>
<keyword evidence="5" id="KW-0732">Signal</keyword>
<keyword evidence="4" id="KW-0186">Copper</keyword>
<dbReference type="AlphaFoldDB" id="A0A9N9NIB0"/>
<dbReference type="SUPFAM" id="SSF49503">
    <property type="entry name" value="Cupredoxins"/>
    <property type="match status" value="2"/>
</dbReference>
<evidence type="ECO:0000259" key="7">
    <source>
        <dbReference type="Pfam" id="PF07731"/>
    </source>
</evidence>
<dbReference type="Pfam" id="PF00394">
    <property type="entry name" value="Cu-oxidase"/>
    <property type="match status" value="1"/>
</dbReference>
<proteinExistence type="inferred from homology"/>
<dbReference type="PROSITE" id="PS00080">
    <property type="entry name" value="MULTICOPPER_OXIDASE2"/>
    <property type="match status" value="1"/>
</dbReference>
<name>A0A9N9NIB0_9GLOM</name>
<feature type="signal peptide" evidence="5">
    <location>
        <begin position="1"/>
        <end position="23"/>
    </location>
</feature>
<evidence type="ECO:0000256" key="4">
    <source>
        <dbReference type="ARBA" id="ARBA00023008"/>
    </source>
</evidence>
<evidence type="ECO:0000259" key="6">
    <source>
        <dbReference type="Pfam" id="PF00394"/>
    </source>
</evidence>
<feature type="domain" description="Plastocyanin-like" evidence="8">
    <location>
        <begin position="73"/>
        <end position="167"/>
    </location>
</feature>
<dbReference type="InterPro" id="IPR001117">
    <property type="entry name" value="Cu-oxidase_2nd"/>
</dbReference>
<accession>A0A9N9NIB0</accession>
<comment type="similarity">
    <text evidence="1">Belongs to the multicopper oxidase family.</text>
</comment>
<dbReference type="OrthoDB" id="2121828at2759"/>
<dbReference type="InterPro" id="IPR002355">
    <property type="entry name" value="Cu_oxidase_Cu_BS"/>
</dbReference>
<sequence length="564" mass="64571">MKQLIFAVSILFGVSFLIISVLSASVIYDCTYEKGPCKIDWTIKDHKCEHDGCGERPVVLVYDTNRKMPNCSEFPAPTIYVRPGQRIQVLVRNELNQVTTIHWHGLNMRNAPFFDGTPTITQCPIQAGKSFLYDFYANDEPGTHWYHSHYKTQRLVGFYGLLIINETDTNYKDYVEHNILISDLYHENVQTLLNKFQYATSDSPYGSVKYEPIPHSILINGQGKGNCEKNCNRTEHCEENCTGTWEINCLESCEKICYTSADTGIVYDLSKGDKHRFRIINAGALIEYHFSIDNHTLQIIERYSVVATRDQTAQNITKFWMRIETRTDCFRENTPCCQTQRMVRKILATVRYDSSDGKPATIPNGWIDSCNLRRCDGFNLSMLAPKNLSLLPPSTVNKTLYYTVTMLVVPDYIGSGVYNLTTVGEEYVGNNPTEFDGHDIFRNTLQGLYAGISSWPPTQNIIEFDTRGQLIEHGHVFWVMKVSDERVTEIFKYPIMRDTTTIPAIGYVVIRFVTNNPGVWAFHCHVDWHSEVGMFAQFLELPEEIKFLKKPTPAPWALEANPDI</sequence>
<evidence type="ECO:0000313" key="9">
    <source>
        <dbReference type="EMBL" id="CAG8734447.1"/>
    </source>
</evidence>
<organism evidence="9 10">
    <name type="scientific">Dentiscutata erythropus</name>
    <dbReference type="NCBI Taxonomy" id="1348616"/>
    <lineage>
        <taxon>Eukaryota</taxon>
        <taxon>Fungi</taxon>
        <taxon>Fungi incertae sedis</taxon>
        <taxon>Mucoromycota</taxon>
        <taxon>Glomeromycotina</taxon>
        <taxon>Glomeromycetes</taxon>
        <taxon>Diversisporales</taxon>
        <taxon>Gigasporaceae</taxon>
        <taxon>Dentiscutata</taxon>
    </lineage>
</organism>
<dbReference type="InterPro" id="IPR011707">
    <property type="entry name" value="Cu-oxidase-like_N"/>
</dbReference>
<dbReference type="Proteomes" id="UP000789405">
    <property type="component" value="Unassembled WGS sequence"/>
</dbReference>
<dbReference type="PANTHER" id="PTHR11709:SF394">
    <property type="entry name" value="FI03373P-RELATED"/>
    <property type="match status" value="1"/>
</dbReference>
<evidence type="ECO:0000256" key="2">
    <source>
        <dbReference type="ARBA" id="ARBA00022723"/>
    </source>
</evidence>
<dbReference type="GO" id="GO:0005507">
    <property type="term" value="F:copper ion binding"/>
    <property type="evidence" value="ECO:0007669"/>
    <property type="project" value="InterPro"/>
</dbReference>
<feature type="non-terminal residue" evidence="9">
    <location>
        <position position="564"/>
    </location>
</feature>
<dbReference type="InterPro" id="IPR011706">
    <property type="entry name" value="Cu-oxidase_C"/>
</dbReference>
<dbReference type="EMBL" id="CAJVPY010012482">
    <property type="protein sequence ID" value="CAG8734447.1"/>
    <property type="molecule type" value="Genomic_DNA"/>
</dbReference>
<dbReference type="Pfam" id="PF07731">
    <property type="entry name" value="Cu-oxidase_2"/>
    <property type="match status" value="1"/>
</dbReference>
<evidence type="ECO:0000256" key="1">
    <source>
        <dbReference type="ARBA" id="ARBA00010609"/>
    </source>
</evidence>
<dbReference type="Gene3D" id="2.60.40.420">
    <property type="entry name" value="Cupredoxins - blue copper proteins"/>
    <property type="match status" value="4"/>
</dbReference>
<evidence type="ECO:0000256" key="5">
    <source>
        <dbReference type="SAM" id="SignalP"/>
    </source>
</evidence>
<reference evidence="9" key="1">
    <citation type="submission" date="2021-06" db="EMBL/GenBank/DDBJ databases">
        <authorList>
            <person name="Kallberg Y."/>
            <person name="Tangrot J."/>
            <person name="Rosling A."/>
        </authorList>
    </citation>
    <scope>NUCLEOTIDE SEQUENCE</scope>
    <source>
        <strain evidence="9">MA453B</strain>
    </source>
</reference>
<dbReference type="PANTHER" id="PTHR11709">
    <property type="entry name" value="MULTI-COPPER OXIDASE"/>
    <property type="match status" value="1"/>
</dbReference>
<evidence type="ECO:0000313" key="10">
    <source>
        <dbReference type="Proteomes" id="UP000789405"/>
    </source>
</evidence>
<keyword evidence="3" id="KW-0560">Oxidoreductase</keyword>
<protein>
    <submittedName>
        <fullName evidence="9">15618_t:CDS:1</fullName>
    </submittedName>
</protein>
<feature type="domain" description="Plastocyanin-like" evidence="6">
    <location>
        <begin position="178"/>
        <end position="302"/>
    </location>
</feature>
<feature type="domain" description="Plastocyanin-like" evidence="7">
    <location>
        <begin position="473"/>
        <end position="543"/>
    </location>
</feature>
<keyword evidence="10" id="KW-1185">Reference proteome</keyword>
<evidence type="ECO:0000256" key="3">
    <source>
        <dbReference type="ARBA" id="ARBA00023002"/>
    </source>
</evidence>
<feature type="chain" id="PRO_5040344070" evidence="5">
    <location>
        <begin position="24"/>
        <end position="564"/>
    </location>
</feature>
<gene>
    <name evidence="9" type="ORF">DERYTH_LOCUS15419</name>
</gene>
<comment type="caution">
    <text evidence="9">The sequence shown here is derived from an EMBL/GenBank/DDBJ whole genome shotgun (WGS) entry which is preliminary data.</text>
</comment>
<dbReference type="Pfam" id="PF07732">
    <property type="entry name" value="Cu-oxidase_3"/>
    <property type="match status" value="1"/>
</dbReference>
<dbReference type="InterPro" id="IPR008972">
    <property type="entry name" value="Cupredoxin"/>
</dbReference>
<keyword evidence="2" id="KW-0479">Metal-binding</keyword>
<dbReference type="GO" id="GO:0016491">
    <property type="term" value="F:oxidoreductase activity"/>
    <property type="evidence" value="ECO:0007669"/>
    <property type="project" value="UniProtKB-KW"/>
</dbReference>